<evidence type="ECO:0000259" key="2">
    <source>
        <dbReference type="Pfam" id="PF10728"/>
    </source>
</evidence>
<dbReference type="PANTHER" id="PTHR40459">
    <property type="entry name" value="CONSERVED HYPOTHETICAL ALANINE AND LEUCINE RICH PROTEIN"/>
    <property type="match status" value="1"/>
</dbReference>
<dbReference type="RefSeq" id="WP_382235369.1">
    <property type="nucleotide sequence ID" value="NZ_JBHTCC010000003.1"/>
</dbReference>
<dbReference type="SUPFAM" id="SSF48179">
    <property type="entry name" value="6-phosphogluconate dehydrogenase C-terminal domain-like"/>
    <property type="match status" value="1"/>
</dbReference>
<accession>A0ABW2J881</accession>
<dbReference type="Pfam" id="PF10727">
    <property type="entry name" value="Rossmann-like"/>
    <property type="match status" value="1"/>
</dbReference>
<gene>
    <name evidence="3" type="ORF">ACFQO0_13200</name>
</gene>
<proteinExistence type="predicted"/>
<dbReference type="Gene3D" id="3.40.50.720">
    <property type="entry name" value="NAD(P)-binding Rossmann-like Domain"/>
    <property type="match status" value="1"/>
</dbReference>
<dbReference type="PANTHER" id="PTHR40459:SF1">
    <property type="entry name" value="CONSERVED HYPOTHETICAL ALANINE AND LEUCINE RICH PROTEIN"/>
    <property type="match status" value="1"/>
</dbReference>
<dbReference type="InterPro" id="IPR036291">
    <property type="entry name" value="NAD(P)-bd_dom_sf"/>
</dbReference>
<evidence type="ECO:0000313" key="4">
    <source>
        <dbReference type="Proteomes" id="UP001596379"/>
    </source>
</evidence>
<evidence type="ECO:0000313" key="3">
    <source>
        <dbReference type="EMBL" id="MFC7299394.1"/>
    </source>
</evidence>
<dbReference type="InterPro" id="IPR008927">
    <property type="entry name" value="6-PGluconate_DH-like_C_sf"/>
</dbReference>
<dbReference type="Gene3D" id="1.10.1040.20">
    <property type="entry name" value="ProC-like, C-terminal domain"/>
    <property type="match status" value="1"/>
</dbReference>
<feature type="domain" description="Putative oxidoreductase/dehydrogenase Rossmann-like" evidence="1">
    <location>
        <begin position="7"/>
        <end position="122"/>
    </location>
</feature>
<dbReference type="InterPro" id="IPR019665">
    <property type="entry name" value="OxRdtase/DH_put_Rossmann_dom"/>
</dbReference>
<sequence length="281" mass="29832">MNQPATLSIIGCGKVGQTLGRLWHDQHVIEIQDILNRSTASATNAIAFIGAGRVANNCADLHPADIFLIAAPDDQISACCAALANADCLSTNSIVFHCSGALPATILQAASARGAAIASIHPIRSFAVPKKIIHDFAGTYCGIEGDQRALDVLTPLFTAIGAQLVAIKSEEKILYHAAAVFASNYLVTLLDTAVQTYGQAGIPQGVALKMMASLVRETTENVLEVGPKKALTGPIARGDVATVLNQYRAVSKWSRRYGALYKQLGKLTSQLVRHSKKTRDN</sequence>
<feature type="domain" description="DUF2520" evidence="2">
    <location>
        <begin position="139"/>
        <end position="266"/>
    </location>
</feature>
<dbReference type="EMBL" id="JBHTCC010000003">
    <property type="protein sequence ID" value="MFC7299394.1"/>
    <property type="molecule type" value="Genomic_DNA"/>
</dbReference>
<organism evidence="3 4">
    <name type="scientific">Herminiimonas aquatilis</name>
    <dbReference type="NCBI Taxonomy" id="345342"/>
    <lineage>
        <taxon>Bacteria</taxon>
        <taxon>Pseudomonadati</taxon>
        <taxon>Pseudomonadota</taxon>
        <taxon>Betaproteobacteria</taxon>
        <taxon>Burkholderiales</taxon>
        <taxon>Oxalobacteraceae</taxon>
        <taxon>Herminiimonas</taxon>
    </lineage>
</organism>
<dbReference type="Proteomes" id="UP001596379">
    <property type="component" value="Unassembled WGS sequence"/>
</dbReference>
<keyword evidence="4" id="KW-1185">Reference proteome</keyword>
<name>A0ABW2J881_9BURK</name>
<protein>
    <submittedName>
        <fullName evidence="3">Rossmann-like and DUF2520 domain-containing protein</fullName>
    </submittedName>
</protein>
<dbReference type="InterPro" id="IPR037108">
    <property type="entry name" value="TM1727-like_C_sf"/>
</dbReference>
<reference evidence="4" key="1">
    <citation type="journal article" date="2019" name="Int. J. Syst. Evol. Microbiol.">
        <title>The Global Catalogue of Microorganisms (GCM) 10K type strain sequencing project: providing services to taxonomists for standard genome sequencing and annotation.</title>
        <authorList>
            <consortium name="The Broad Institute Genomics Platform"/>
            <consortium name="The Broad Institute Genome Sequencing Center for Infectious Disease"/>
            <person name="Wu L."/>
            <person name="Ma J."/>
        </authorList>
    </citation>
    <scope>NUCLEOTIDE SEQUENCE [LARGE SCALE GENOMIC DNA]</scope>
    <source>
        <strain evidence="4">CCUG 36956</strain>
    </source>
</reference>
<dbReference type="SUPFAM" id="SSF51735">
    <property type="entry name" value="NAD(P)-binding Rossmann-fold domains"/>
    <property type="match status" value="1"/>
</dbReference>
<dbReference type="InterPro" id="IPR018931">
    <property type="entry name" value="DUF2520"/>
</dbReference>
<evidence type="ECO:0000259" key="1">
    <source>
        <dbReference type="Pfam" id="PF10727"/>
    </source>
</evidence>
<comment type="caution">
    <text evidence="3">The sequence shown here is derived from an EMBL/GenBank/DDBJ whole genome shotgun (WGS) entry which is preliminary data.</text>
</comment>
<dbReference type="Pfam" id="PF10728">
    <property type="entry name" value="DUF2520"/>
    <property type="match status" value="1"/>
</dbReference>